<dbReference type="PhylomeDB" id="A0A0G4FSF5"/>
<keyword evidence="9" id="KW-1185">Reference proteome</keyword>
<evidence type="ECO:0000256" key="2">
    <source>
        <dbReference type="ARBA" id="ARBA00010596"/>
    </source>
</evidence>
<evidence type="ECO:0000256" key="5">
    <source>
        <dbReference type="ARBA" id="ARBA00023136"/>
    </source>
</evidence>
<dbReference type="PANTHER" id="PTHR21236">
    <property type="entry name" value="GOLGI MEMBRANE PROTEIN YIP1"/>
    <property type="match status" value="1"/>
</dbReference>
<keyword evidence="5 6" id="KW-0472">Membrane</keyword>
<protein>
    <recommendedName>
        <fullName evidence="6">Protein YIPF</fullName>
    </recommendedName>
</protein>
<dbReference type="InterPro" id="IPR006977">
    <property type="entry name" value="Yip1_dom"/>
</dbReference>
<feature type="transmembrane region" description="Helical" evidence="6">
    <location>
        <begin position="142"/>
        <end position="162"/>
    </location>
</feature>
<evidence type="ECO:0000256" key="1">
    <source>
        <dbReference type="ARBA" id="ARBA00004141"/>
    </source>
</evidence>
<dbReference type="AlphaFoldDB" id="A0A0G4FSF5"/>
<sequence>MDAPLSSERAVDCIGTLDEPVVDTIMRDLRSVGKKLYYVMLPRSRSEAGAGLKQWDLWGPLFLCLILSIILWANAPENQQEVVFGLVYVIVWLGAVVVTFNALLLGGKISFFQSVCVLGYCICPLVLAAFACLFLPSSIGSIVKFILMLIALHWATGASVGFMSELVAEDRKALAVYPVWLFYVAIAWLILLN</sequence>
<evidence type="ECO:0000256" key="3">
    <source>
        <dbReference type="ARBA" id="ARBA00022692"/>
    </source>
</evidence>
<feature type="domain" description="Yip1" evidence="7">
    <location>
        <begin position="52"/>
        <end position="189"/>
    </location>
</feature>
<dbReference type="STRING" id="1169540.A0A0G4FSF5"/>
<dbReference type="GO" id="GO:0005802">
    <property type="term" value="C:trans-Golgi network"/>
    <property type="evidence" value="ECO:0007669"/>
    <property type="project" value="TreeGrafter"/>
</dbReference>
<feature type="transmembrane region" description="Helical" evidence="6">
    <location>
        <begin position="174"/>
        <end position="192"/>
    </location>
</feature>
<dbReference type="Proteomes" id="UP000041254">
    <property type="component" value="Unassembled WGS sequence"/>
</dbReference>
<feature type="transmembrane region" description="Helical" evidence="6">
    <location>
        <begin position="57"/>
        <end position="75"/>
    </location>
</feature>
<dbReference type="PANTHER" id="PTHR21236:SF1">
    <property type="entry name" value="PROTEIN YIPF6"/>
    <property type="match status" value="1"/>
</dbReference>
<comment type="subcellular location">
    <subcellularLocation>
        <location evidence="6">Golgi apparatus membrane</location>
        <topology evidence="6">Multi-pass membrane protein</topology>
    </subcellularLocation>
    <subcellularLocation>
        <location evidence="1">Membrane</location>
        <topology evidence="1">Multi-pass membrane protein</topology>
    </subcellularLocation>
</comment>
<dbReference type="GO" id="GO:0006888">
    <property type="term" value="P:endoplasmic reticulum to Golgi vesicle-mediated transport"/>
    <property type="evidence" value="ECO:0007669"/>
    <property type="project" value="InterPro"/>
</dbReference>
<name>A0A0G4FSF5_VITBC</name>
<evidence type="ECO:0000256" key="6">
    <source>
        <dbReference type="RuleBase" id="RU361264"/>
    </source>
</evidence>
<evidence type="ECO:0000256" key="4">
    <source>
        <dbReference type="ARBA" id="ARBA00022989"/>
    </source>
</evidence>
<dbReference type="EMBL" id="CDMY01000491">
    <property type="protein sequence ID" value="CEM17589.1"/>
    <property type="molecule type" value="Genomic_DNA"/>
</dbReference>
<dbReference type="OMA" id="IKFYHVL"/>
<proteinExistence type="inferred from homology"/>
<feature type="transmembrane region" description="Helical" evidence="6">
    <location>
        <begin position="111"/>
        <end position="135"/>
    </location>
</feature>
<keyword evidence="3 6" id="KW-0812">Transmembrane</keyword>
<keyword evidence="4 6" id="KW-1133">Transmembrane helix</keyword>
<accession>A0A0G4FSF5</accession>
<evidence type="ECO:0000313" key="9">
    <source>
        <dbReference type="Proteomes" id="UP000041254"/>
    </source>
</evidence>
<evidence type="ECO:0000313" key="8">
    <source>
        <dbReference type="EMBL" id="CEM17589.1"/>
    </source>
</evidence>
<organism evidence="8 9">
    <name type="scientific">Vitrella brassicaformis (strain CCMP3155)</name>
    <dbReference type="NCBI Taxonomy" id="1169540"/>
    <lineage>
        <taxon>Eukaryota</taxon>
        <taxon>Sar</taxon>
        <taxon>Alveolata</taxon>
        <taxon>Colpodellida</taxon>
        <taxon>Vitrellaceae</taxon>
        <taxon>Vitrella</taxon>
    </lineage>
</organism>
<gene>
    <name evidence="8" type="ORF">Vbra_3100</name>
</gene>
<dbReference type="Pfam" id="PF04893">
    <property type="entry name" value="Yip1"/>
    <property type="match status" value="1"/>
</dbReference>
<dbReference type="VEuPathDB" id="CryptoDB:Vbra_3100"/>
<comment type="similarity">
    <text evidence="2 6">Belongs to the YIP1 family.</text>
</comment>
<reference evidence="8 9" key="1">
    <citation type="submission" date="2014-11" db="EMBL/GenBank/DDBJ databases">
        <authorList>
            <person name="Zhu J."/>
            <person name="Qi W."/>
            <person name="Song R."/>
        </authorList>
    </citation>
    <scope>NUCLEOTIDE SEQUENCE [LARGE SCALE GENOMIC DNA]</scope>
</reference>
<dbReference type="FunCoup" id="A0A0G4FSF5">
    <property type="interactions" value="157"/>
</dbReference>
<evidence type="ECO:0000259" key="7">
    <source>
        <dbReference type="Pfam" id="PF04893"/>
    </source>
</evidence>
<dbReference type="OrthoDB" id="411251at2759"/>
<dbReference type="InParanoid" id="A0A0G4FSF5"/>
<dbReference type="GO" id="GO:0000139">
    <property type="term" value="C:Golgi membrane"/>
    <property type="evidence" value="ECO:0007669"/>
    <property type="project" value="UniProtKB-SubCell"/>
</dbReference>
<feature type="transmembrane region" description="Helical" evidence="6">
    <location>
        <begin position="82"/>
        <end position="105"/>
    </location>
</feature>
<dbReference type="InterPro" id="IPR045231">
    <property type="entry name" value="Yip1/4-like"/>
</dbReference>